<dbReference type="Gene3D" id="3.40.50.1440">
    <property type="entry name" value="Tubulin/FtsZ, GTPase domain"/>
    <property type="match status" value="1"/>
</dbReference>
<keyword evidence="3" id="KW-0614">Plasmid</keyword>
<dbReference type="SUPFAM" id="SSF52490">
    <property type="entry name" value="Tubulin nucleotide-binding domain-like"/>
    <property type="match status" value="1"/>
</dbReference>
<geneLocation type="plasmid" evidence="3 4">
    <name>pVpro</name>
</geneLocation>
<dbReference type="GO" id="GO:0005525">
    <property type="term" value="F:GTP binding"/>
    <property type="evidence" value="ECO:0007669"/>
    <property type="project" value="InterPro"/>
</dbReference>
<feature type="region of interest" description="Disordered" evidence="1">
    <location>
        <begin position="427"/>
        <end position="460"/>
    </location>
</feature>
<gene>
    <name evidence="3" type="ORF">HZI73_26110</name>
</gene>
<sequence>MKESRLEDIKKIEGKLETIKTMDFEGYILKALKAMNLTFVCPGQAGGKIGAGLVKAGFYTVFINTATPDIENLKGLLKGVDKELYKIIKLEGFEGCAKKREVGLQAIEENTDLIEKQLMNDERIKNCTYTFIVAGLGGGTGTGSIDLLSQIISAVMRSDQRTRPTDEYPNGKPTVSTIVAYPDSSAAQQPLLNAAQTLLEIQDLQEQGILGSNLIIDNQKMIDDFLMDETNTYKDWVTKGNKMASQVLTELAYIAWMAGDEALDPVEYVDILSEPGSLALGKLKLINTGEKSNKGLMKDPFIESINTKDELKYDEIIQQAFTNSIFAKDYDFGLAKIGGMAIIKHPESTVFDVKDKIKLEKAMTNFLEGSLYQVAHFGVYNTDTFGTCKESNSNKNEAIIYTLLVVDDLPKRVGELTKAALKKEEERQKRLANRKKETLGEQISKVKKKDRKEVPSNTKMSLSDIMAKSKRKRNISVISETAARTEPEEKKSAMISRLKNLK</sequence>
<evidence type="ECO:0000313" key="3">
    <source>
        <dbReference type="EMBL" id="QUI25889.1"/>
    </source>
</evidence>
<name>A0A8J8SJU3_9FIRM</name>
<feature type="compositionally biased region" description="Basic and acidic residues" evidence="1">
    <location>
        <begin position="483"/>
        <end position="492"/>
    </location>
</feature>
<dbReference type="AlphaFoldDB" id="A0A8J8SJU3"/>
<proteinExistence type="predicted"/>
<dbReference type="InterPro" id="IPR036525">
    <property type="entry name" value="Tubulin/FtsZ_GTPase_sf"/>
</dbReference>
<evidence type="ECO:0000313" key="4">
    <source>
        <dbReference type="Proteomes" id="UP000683246"/>
    </source>
</evidence>
<feature type="compositionally biased region" description="Basic and acidic residues" evidence="1">
    <location>
        <begin position="427"/>
        <end position="439"/>
    </location>
</feature>
<dbReference type="KEGG" id="vpy:HZI73_26110"/>
<accession>A0A8J8SJU3</accession>
<evidence type="ECO:0000256" key="1">
    <source>
        <dbReference type="SAM" id="MobiDB-lite"/>
    </source>
</evidence>
<keyword evidence="4" id="KW-1185">Reference proteome</keyword>
<feature type="region of interest" description="Disordered" evidence="1">
    <location>
        <begin position="473"/>
        <end position="502"/>
    </location>
</feature>
<evidence type="ECO:0000259" key="2">
    <source>
        <dbReference type="Pfam" id="PF00091"/>
    </source>
</evidence>
<dbReference type="Pfam" id="PF00091">
    <property type="entry name" value="Tubulin"/>
    <property type="match status" value="1"/>
</dbReference>
<feature type="domain" description="Tubulin/FtsZ GTPase" evidence="2">
    <location>
        <begin position="43"/>
        <end position="223"/>
    </location>
</feature>
<dbReference type="InterPro" id="IPR003008">
    <property type="entry name" value="Tubulin_FtsZ_GTPase"/>
</dbReference>
<dbReference type="RefSeq" id="WP_212698998.1">
    <property type="nucleotide sequence ID" value="NZ_CP058650.1"/>
</dbReference>
<dbReference type="EMBL" id="CP058650">
    <property type="protein sequence ID" value="QUI25889.1"/>
    <property type="molecule type" value="Genomic_DNA"/>
</dbReference>
<dbReference type="Proteomes" id="UP000683246">
    <property type="component" value="Plasmid pVpro"/>
</dbReference>
<reference evidence="3" key="1">
    <citation type="submission" date="2020-07" db="EMBL/GenBank/DDBJ databases">
        <title>Vallitalea pronyensis genome.</title>
        <authorList>
            <person name="Postec A."/>
        </authorList>
    </citation>
    <scope>NUCLEOTIDE SEQUENCE</scope>
    <source>
        <strain evidence="3">FatNI3</strain>
        <plasmid evidence="3">pVpro</plasmid>
    </source>
</reference>
<organism evidence="3 4">
    <name type="scientific">Vallitalea pronyensis</name>
    <dbReference type="NCBI Taxonomy" id="1348613"/>
    <lineage>
        <taxon>Bacteria</taxon>
        <taxon>Bacillati</taxon>
        <taxon>Bacillota</taxon>
        <taxon>Clostridia</taxon>
        <taxon>Lachnospirales</taxon>
        <taxon>Vallitaleaceae</taxon>
        <taxon>Vallitalea</taxon>
    </lineage>
</organism>
<protein>
    <recommendedName>
        <fullName evidence="2">Tubulin/FtsZ GTPase domain-containing protein</fullName>
    </recommendedName>
</protein>